<accession>A0A2D1U4E6</accession>
<dbReference type="InterPro" id="IPR011008">
    <property type="entry name" value="Dimeric_a/b-barrel"/>
</dbReference>
<gene>
    <name evidence="2" type="ORF">CPT03_08335</name>
</gene>
<feature type="domain" description="NIPSNAP" evidence="1">
    <location>
        <begin position="159"/>
        <end position="261"/>
    </location>
</feature>
<dbReference type="Gene3D" id="3.30.70.100">
    <property type="match status" value="2"/>
</dbReference>
<evidence type="ECO:0000313" key="2">
    <source>
        <dbReference type="EMBL" id="ATP56480.1"/>
    </source>
</evidence>
<reference evidence="2 3" key="1">
    <citation type="submission" date="2017-10" db="EMBL/GenBank/DDBJ databases">
        <title>Whole genome of Pedobacter ginsengisoli T01R-27 isolated from tomato rhizosphere.</title>
        <authorList>
            <person name="Weon H.-Y."/>
            <person name="Lee S.A."/>
            <person name="Sang M.K."/>
            <person name="Song J."/>
        </authorList>
    </citation>
    <scope>NUCLEOTIDE SEQUENCE [LARGE SCALE GENOMIC DNA]</scope>
    <source>
        <strain evidence="2 3">T01R-27</strain>
    </source>
</reference>
<protein>
    <submittedName>
        <fullName evidence="2">NIPSNAP family containing protein</fullName>
    </submittedName>
</protein>
<dbReference type="AlphaFoldDB" id="A0A2D1U4E6"/>
<dbReference type="EMBL" id="CP024091">
    <property type="protein sequence ID" value="ATP56480.1"/>
    <property type="molecule type" value="Genomic_DNA"/>
</dbReference>
<sequence>MKSKTLFNRYTAVIVFLLGSVMQSIAVAPPKQFYQITVYHLKSKVQEDRVDKYLSEAYVPAAHRLGVKTVGVFKAADIDTATDKKIYVFLAFQSLKQFSEVSQLLLKDKELAVKGAEYVNSAYNDAAFVRKENIILEAFSGMPMLKKPVFSNAKSERIYELRSYESASEKQHINKVQMFNNEEVEIFDRIGSQAVFYGEVLAGSRMPNLMYLTTYSDKKSRDEHWKVFSADPKWKRVSALPEYQNNVSRNDTQFIVPTDYSDF</sequence>
<evidence type="ECO:0000259" key="1">
    <source>
        <dbReference type="Pfam" id="PF07978"/>
    </source>
</evidence>
<dbReference type="RefSeq" id="WP_099438422.1">
    <property type="nucleotide sequence ID" value="NZ_CP024091.1"/>
</dbReference>
<dbReference type="SUPFAM" id="SSF54909">
    <property type="entry name" value="Dimeric alpha+beta barrel"/>
    <property type="match status" value="1"/>
</dbReference>
<dbReference type="KEGG" id="pgs:CPT03_08335"/>
<dbReference type="InterPro" id="IPR012577">
    <property type="entry name" value="NIPSNAP"/>
</dbReference>
<keyword evidence="3" id="KW-1185">Reference proteome</keyword>
<evidence type="ECO:0000313" key="3">
    <source>
        <dbReference type="Proteomes" id="UP000223749"/>
    </source>
</evidence>
<dbReference type="OrthoDB" id="192769at2"/>
<proteinExistence type="predicted"/>
<dbReference type="Pfam" id="PF07978">
    <property type="entry name" value="NIPSNAP"/>
    <property type="match status" value="1"/>
</dbReference>
<name>A0A2D1U4E6_9SPHI</name>
<dbReference type="Proteomes" id="UP000223749">
    <property type="component" value="Chromosome"/>
</dbReference>
<organism evidence="2 3">
    <name type="scientific">Pedobacter ginsengisoli</name>
    <dbReference type="NCBI Taxonomy" id="363852"/>
    <lineage>
        <taxon>Bacteria</taxon>
        <taxon>Pseudomonadati</taxon>
        <taxon>Bacteroidota</taxon>
        <taxon>Sphingobacteriia</taxon>
        <taxon>Sphingobacteriales</taxon>
        <taxon>Sphingobacteriaceae</taxon>
        <taxon>Pedobacter</taxon>
    </lineage>
</organism>